<dbReference type="PROSITE" id="PS50928">
    <property type="entry name" value="ABC_TM1"/>
    <property type="match status" value="1"/>
</dbReference>
<dbReference type="CDD" id="cd06261">
    <property type="entry name" value="TM_PBP2"/>
    <property type="match status" value="1"/>
</dbReference>
<dbReference type="PANTHER" id="PTHR43163">
    <property type="entry name" value="DIPEPTIDE TRANSPORT SYSTEM PERMEASE PROTEIN DPPB-RELATED"/>
    <property type="match status" value="1"/>
</dbReference>
<evidence type="ECO:0000256" key="10">
    <source>
        <dbReference type="ARBA" id="ARBA00024202"/>
    </source>
</evidence>
<dbReference type="NCBIfam" id="NF045470">
    <property type="entry name" value="Opp2B"/>
    <property type="match status" value="1"/>
</dbReference>
<dbReference type="NCBIfam" id="NF045469">
    <property type="entry name" value="Opp1B"/>
    <property type="match status" value="1"/>
</dbReference>
<dbReference type="InterPro" id="IPR035906">
    <property type="entry name" value="MetI-like_sf"/>
</dbReference>
<proteinExistence type="inferred from homology"/>
<evidence type="ECO:0000256" key="5">
    <source>
        <dbReference type="ARBA" id="ARBA00022692"/>
    </source>
</evidence>
<feature type="transmembrane region" description="Helical" evidence="13">
    <location>
        <begin position="228"/>
        <end position="255"/>
    </location>
</feature>
<dbReference type="STRING" id="247279.NIES1031_15355"/>
<feature type="transmembrane region" description="Helical" evidence="13">
    <location>
        <begin position="171"/>
        <end position="192"/>
    </location>
</feature>
<keyword evidence="5 13" id="KW-0812">Transmembrane</keyword>
<dbReference type="PANTHER" id="PTHR43163:SF6">
    <property type="entry name" value="DIPEPTIDE TRANSPORT SYSTEM PERMEASE PROTEIN DPPB-RELATED"/>
    <property type="match status" value="1"/>
</dbReference>
<keyword evidence="3" id="KW-1003">Cell membrane</keyword>
<reference evidence="15 16" key="1">
    <citation type="submission" date="2016-11" db="EMBL/GenBank/DDBJ databases">
        <title>Draft Genome Sequences of Nine Cyanobacterial Strains from Diverse Habitats.</title>
        <authorList>
            <person name="Zhu T."/>
            <person name="Hou S."/>
            <person name="Lu X."/>
            <person name="Hess W.R."/>
        </authorList>
    </citation>
    <scope>NUCLEOTIDE SEQUENCE [LARGE SCALE GENOMIC DNA]</scope>
    <source>
        <strain evidence="15 16">5.2 s.c.1</strain>
    </source>
</reference>
<dbReference type="GO" id="GO:0005886">
    <property type="term" value="C:plasma membrane"/>
    <property type="evidence" value="ECO:0007669"/>
    <property type="project" value="UniProtKB-SubCell"/>
</dbReference>
<keyword evidence="2 13" id="KW-0813">Transport</keyword>
<sequence>MYAVRRVLQLIPVLLGISLVTFLLVQLMPSDPAVVVLRISEVPITPEAIAAMREQLGLNRPLPIQYLNWLWRVIQLDFGTSFVTGQPVLQEIFYYLPTTIELTLSTTILIWLVSIPLGVLAALYRDSIFDYASRLFAYVGAALPNFWLGFLLMYFFSFQLGWLPVMGRGNWTHLVLPSITLAWSPAAVYARLLRNSMLDSLSQNYVLYARARGLRERFVVGRHVLRNALLPVVTLFGMSIAHLLAGAVIVENVFALPGIGRFAVRSILSRDYPVIQAYVCLAAIFFVITNLIVDLTYSYLDPRIRLGKVEDL</sequence>
<feature type="transmembrane region" description="Helical" evidence="13">
    <location>
        <begin position="7"/>
        <end position="28"/>
    </location>
</feature>
<evidence type="ECO:0000313" key="15">
    <source>
        <dbReference type="EMBL" id="OKH24740.1"/>
    </source>
</evidence>
<evidence type="ECO:0000256" key="3">
    <source>
        <dbReference type="ARBA" id="ARBA00022475"/>
    </source>
</evidence>
<keyword evidence="16" id="KW-1185">Reference proteome</keyword>
<dbReference type="InterPro" id="IPR050045">
    <property type="entry name" value="Opp2B"/>
</dbReference>
<name>A0A1U7HMB5_9CHRO</name>
<dbReference type="Pfam" id="PF19300">
    <property type="entry name" value="BPD_transp_1_N"/>
    <property type="match status" value="1"/>
</dbReference>
<dbReference type="Gene3D" id="1.10.3720.10">
    <property type="entry name" value="MetI-like"/>
    <property type="match status" value="1"/>
</dbReference>
<organism evidence="15 16">
    <name type="scientific">Chroogloeocystis siderophila 5.2 s.c.1</name>
    <dbReference type="NCBI Taxonomy" id="247279"/>
    <lineage>
        <taxon>Bacteria</taxon>
        <taxon>Bacillati</taxon>
        <taxon>Cyanobacteriota</taxon>
        <taxon>Cyanophyceae</taxon>
        <taxon>Oscillatoriophycideae</taxon>
        <taxon>Chroococcales</taxon>
        <taxon>Chroococcaceae</taxon>
        <taxon>Chroogloeocystis</taxon>
    </lineage>
</organism>
<dbReference type="SUPFAM" id="SSF161098">
    <property type="entry name" value="MetI-like"/>
    <property type="match status" value="1"/>
</dbReference>
<accession>A0A1U7HMB5</accession>
<evidence type="ECO:0000256" key="1">
    <source>
        <dbReference type="ARBA" id="ARBA00004651"/>
    </source>
</evidence>
<dbReference type="EMBL" id="MRCC01000012">
    <property type="protein sequence ID" value="OKH24740.1"/>
    <property type="molecule type" value="Genomic_DNA"/>
</dbReference>
<keyword evidence="4" id="KW-0533">Nickel</keyword>
<evidence type="ECO:0000313" key="16">
    <source>
        <dbReference type="Proteomes" id="UP000185984"/>
    </source>
</evidence>
<feature type="transmembrane region" description="Helical" evidence="13">
    <location>
        <begin position="135"/>
        <end position="156"/>
    </location>
</feature>
<evidence type="ECO:0000256" key="8">
    <source>
        <dbReference type="ARBA" id="ARBA00023112"/>
    </source>
</evidence>
<evidence type="ECO:0000256" key="13">
    <source>
        <dbReference type="RuleBase" id="RU363032"/>
    </source>
</evidence>
<feature type="transmembrane region" description="Helical" evidence="13">
    <location>
        <begin position="102"/>
        <end position="123"/>
    </location>
</feature>
<evidence type="ECO:0000256" key="11">
    <source>
        <dbReference type="ARBA" id="ARBA00038669"/>
    </source>
</evidence>
<evidence type="ECO:0000256" key="6">
    <source>
        <dbReference type="ARBA" id="ARBA00022989"/>
    </source>
</evidence>
<dbReference type="InterPro" id="IPR000515">
    <property type="entry name" value="MetI-like"/>
</dbReference>
<feature type="transmembrane region" description="Helical" evidence="13">
    <location>
        <begin position="275"/>
        <end position="300"/>
    </location>
</feature>
<evidence type="ECO:0000256" key="12">
    <source>
        <dbReference type="ARBA" id="ARBA00044774"/>
    </source>
</evidence>
<keyword evidence="6 13" id="KW-1133">Transmembrane helix</keyword>
<dbReference type="Pfam" id="PF00528">
    <property type="entry name" value="BPD_transp_1"/>
    <property type="match status" value="1"/>
</dbReference>
<gene>
    <name evidence="15" type="ORF">NIES1031_15355</name>
</gene>
<feature type="domain" description="ABC transmembrane type-1" evidence="14">
    <location>
        <begin position="96"/>
        <end position="297"/>
    </location>
</feature>
<keyword evidence="7" id="KW-0406">Ion transport</keyword>
<evidence type="ECO:0000256" key="2">
    <source>
        <dbReference type="ARBA" id="ARBA00022448"/>
    </source>
</evidence>
<protein>
    <recommendedName>
        <fullName evidence="12">Nickel import system permease protein NikB</fullName>
    </recommendedName>
</protein>
<evidence type="ECO:0000256" key="9">
    <source>
        <dbReference type="ARBA" id="ARBA00023136"/>
    </source>
</evidence>
<dbReference type="InterPro" id="IPR050036">
    <property type="entry name" value="CntB"/>
</dbReference>
<evidence type="ECO:0000256" key="7">
    <source>
        <dbReference type="ARBA" id="ARBA00023065"/>
    </source>
</evidence>
<evidence type="ECO:0000259" key="14">
    <source>
        <dbReference type="PROSITE" id="PS50928"/>
    </source>
</evidence>
<comment type="similarity">
    <text evidence="10">Belongs to the binding-protein-dependent transport system permease family. OppBC subfamily.</text>
</comment>
<comment type="caution">
    <text evidence="15">The sequence shown here is derived from an EMBL/GenBank/DDBJ whole genome shotgun (WGS) entry which is preliminary data.</text>
</comment>
<dbReference type="InterPro" id="IPR045621">
    <property type="entry name" value="BPD_transp_1_N"/>
</dbReference>
<comment type="subunit">
    <text evidence="11">The complex is composed of two ATP-binding proteins (NikD and NikE), two transmembrane proteins (NikB and NikC) and a solute-binding protein (NikA).</text>
</comment>
<dbReference type="Proteomes" id="UP000185984">
    <property type="component" value="Unassembled WGS sequence"/>
</dbReference>
<keyword evidence="8" id="KW-0921">Nickel transport</keyword>
<comment type="subcellular location">
    <subcellularLocation>
        <location evidence="1 13">Cell membrane</location>
        <topology evidence="1 13">Multi-pass membrane protein</topology>
    </subcellularLocation>
</comment>
<evidence type="ECO:0000256" key="4">
    <source>
        <dbReference type="ARBA" id="ARBA00022596"/>
    </source>
</evidence>
<keyword evidence="9 13" id="KW-0472">Membrane</keyword>
<dbReference type="AlphaFoldDB" id="A0A1U7HMB5"/>
<dbReference type="GO" id="GO:0015099">
    <property type="term" value="F:nickel cation transmembrane transporter activity"/>
    <property type="evidence" value="ECO:0007669"/>
    <property type="project" value="InterPro"/>
</dbReference>